<evidence type="ECO:0000313" key="2">
    <source>
        <dbReference type="Proteomes" id="UP001189122"/>
    </source>
</evidence>
<name>A0A7I8JJN9_SPIIN</name>
<reference evidence="1 2" key="1">
    <citation type="submission" date="2019-12" db="EMBL/GenBank/DDBJ databases">
        <authorList>
            <person name="Scholz U."/>
            <person name="Mascher M."/>
            <person name="Fiebig A."/>
        </authorList>
    </citation>
    <scope>NUCLEOTIDE SEQUENCE</scope>
</reference>
<gene>
    <name evidence="1" type="ORF">SI7747_14016791</name>
</gene>
<organism evidence="1">
    <name type="scientific">Spirodela intermedia</name>
    <name type="common">Intermediate duckweed</name>
    <dbReference type="NCBI Taxonomy" id="51605"/>
    <lineage>
        <taxon>Eukaryota</taxon>
        <taxon>Viridiplantae</taxon>
        <taxon>Streptophyta</taxon>
        <taxon>Embryophyta</taxon>
        <taxon>Tracheophyta</taxon>
        <taxon>Spermatophyta</taxon>
        <taxon>Magnoliopsida</taxon>
        <taxon>Liliopsida</taxon>
        <taxon>Araceae</taxon>
        <taxon>Lemnoideae</taxon>
        <taxon>Spirodela</taxon>
    </lineage>
</organism>
<sequence length="79" mass="9263">MKSNISNKNKVIILFVSLLNSYDHLVTTLLYSSTTPILEDIIDSLIKYYHQKKDIGKAHDKRWKRTVKAKEEGIIMRQE</sequence>
<dbReference type="EMBL" id="LR743601">
    <property type="protein sequence ID" value="CAA2631143.1"/>
    <property type="molecule type" value="Genomic_DNA"/>
</dbReference>
<protein>
    <submittedName>
        <fullName evidence="1">Uncharacterized protein</fullName>
    </submittedName>
</protein>
<accession>A0A7I8JJN9</accession>
<dbReference type="AlphaFoldDB" id="A0A7I8JJN9"/>
<dbReference type="Proteomes" id="UP001189122">
    <property type="component" value="Unassembled WGS sequence"/>
</dbReference>
<dbReference type="EMBL" id="CACRZD030000014">
    <property type="protein sequence ID" value="CAA6670386.1"/>
    <property type="molecule type" value="Genomic_DNA"/>
</dbReference>
<keyword evidence="2" id="KW-1185">Reference proteome</keyword>
<proteinExistence type="predicted"/>
<evidence type="ECO:0000313" key="1">
    <source>
        <dbReference type="EMBL" id="CAA2631143.1"/>
    </source>
</evidence>